<keyword evidence="2" id="KW-1185">Reference proteome</keyword>
<dbReference type="RefSeq" id="WP_379594741.1">
    <property type="nucleotide sequence ID" value="NZ_JBHRTN010000005.1"/>
</dbReference>
<sequence length="59" mass="6657">MTTETRTTLTLLRDTVSILRRMAADRADREGGHINISQIVQEMLDDALSTAEQKKKVAR</sequence>
<evidence type="ECO:0000313" key="2">
    <source>
        <dbReference type="Proteomes" id="UP001595593"/>
    </source>
</evidence>
<evidence type="ECO:0000313" key="1">
    <source>
        <dbReference type="EMBL" id="MFC3124315.1"/>
    </source>
</evidence>
<protein>
    <submittedName>
        <fullName evidence="1">Uncharacterized protein</fullName>
    </submittedName>
</protein>
<accession>A0ABV7FZS6</accession>
<comment type="caution">
    <text evidence="1">The sequence shown here is derived from an EMBL/GenBank/DDBJ whole genome shotgun (WGS) entry which is preliminary data.</text>
</comment>
<name>A0ABV7FZS6_9PROT</name>
<gene>
    <name evidence="1" type="ORF">ACFOD4_04515</name>
</gene>
<organism evidence="1 2">
    <name type="scientific">Teichococcus globiformis</name>
    <dbReference type="NCBI Taxonomy" id="2307229"/>
    <lineage>
        <taxon>Bacteria</taxon>
        <taxon>Pseudomonadati</taxon>
        <taxon>Pseudomonadota</taxon>
        <taxon>Alphaproteobacteria</taxon>
        <taxon>Acetobacterales</taxon>
        <taxon>Roseomonadaceae</taxon>
        <taxon>Roseomonas</taxon>
    </lineage>
</organism>
<dbReference type="Proteomes" id="UP001595593">
    <property type="component" value="Unassembled WGS sequence"/>
</dbReference>
<reference evidence="2" key="1">
    <citation type="journal article" date="2019" name="Int. J. Syst. Evol. Microbiol.">
        <title>The Global Catalogue of Microorganisms (GCM) 10K type strain sequencing project: providing services to taxonomists for standard genome sequencing and annotation.</title>
        <authorList>
            <consortium name="The Broad Institute Genomics Platform"/>
            <consortium name="The Broad Institute Genome Sequencing Center for Infectious Disease"/>
            <person name="Wu L."/>
            <person name="Ma J."/>
        </authorList>
    </citation>
    <scope>NUCLEOTIDE SEQUENCE [LARGE SCALE GENOMIC DNA]</scope>
    <source>
        <strain evidence="2">KCTC 52094</strain>
    </source>
</reference>
<dbReference type="EMBL" id="JBHRTN010000005">
    <property type="protein sequence ID" value="MFC3124315.1"/>
    <property type="molecule type" value="Genomic_DNA"/>
</dbReference>
<proteinExistence type="predicted"/>